<dbReference type="AlphaFoldDB" id="A0A1I2VU61"/>
<dbReference type="STRING" id="582675.SAMN05192565_11791"/>
<dbReference type="NCBIfam" id="NF047331">
    <property type="entry name" value="phage_HTJ"/>
    <property type="match status" value="1"/>
</dbReference>
<evidence type="ECO:0008006" key="3">
    <source>
        <dbReference type="Google" id="ProtNLM"/>
    </source>
</evidence>
<keyword evidence="2" id="KW-1185">Reference proteome</keyword>
<evidence type="ECO:0000313" key="2">
    <source>
        <dbReference type="Proteomes" id="UP000199229"/>
    </source>
</evidence>
<name>A0A1I2VU61_9HYPH</name>
<dbReference type="EMBL" id="FOPM01000017">
    <property type="protein sequence ID" value="SFG92794.1"/>
    <property type="molecule type" value="Genomic_DNA"/>
</dbReference>
<organism evidence="1 2">
    <name type="scientific">Methylobacterium gossipiicola</name>
    <dbReference type="NCBI Taxonomy" id="582675"/>
    <lineage>
        <taxon>Bacteria</taxon>
        <taxon>Pseudomonadati</taxon>
        <taxon>Pseudomonadota</taxon>
        <taxon>Alphaproteobacteria</taxon>
        <taxon>Hyphomicrobiales</taxon>
        <taxon>Methylobacteriaceae</taxon>
        <taxon>Methylobacterium</taxon>
    </lineage>
</organism>
<dbReference type="RefSeq" id="WP_091973254.1">
    <property type="nucleotide sequence ID" value="NZ_FOPM01000017.1"/>
</dbReference>
<protein>
    <recommendedName>
        <fullName evidence="3">GpW protein</fullName>
    </recommendedName>
</protein>
<accession>A0A1I2VU61</accession>
<reference evidence="2" key="1">
    <citation type="submission" date="2016-10" db="EMBL/GenBank/DDBJ databases">
        <authorList>
            <person name="Varghese N."/>
            <person name="Submissions S."/>
        </authorList>
    </citation>
    <scope>NUCLEOTIDE SEQUENCE [LARGE SCALE GENOMIC DNA]</scope>
    <source>
        <strain evidence="2">Gh-105</strain>
    </source>
</reference>
<evidence type="ECO:0000313" key="1">
    <source>
        <dbReference type="EMBL" id="SFG92794.1"/>
    </source>
</evidence>
<sequence>MAVTIDKQIAALETAMASGALRVEAPDAATITYRSYDEMRRALGDLRLRKAAQETAAGQIRPRRTRQIALTGRSGW</sequence>
<gene>
    <name evidence="1" type="ORF">SAMN05192565_11791</name>
</gene>
<dbReference type="Proteomes" id="UP000199229">
    <property type="component" value="Unassembled WGS sequence"/>
</dbReference>
<dbReference type="OrthoDB" id="8001655at2"/>
<proteinExistence type="predicted"/>